<dbReference type="RefSeq" id="WP_345476771.1">
    <property type="nucleotide sequence ID" value="NZ_BAABLW010000003.1"/>
</dbReference>
<feature type="domain" description="Luciferase-like" evidence="2">
    <location>
        <begin position="8"/>
        <end position="292"/>
    </location>
</feature>
<dbReference type="NCBIfam" id="TIGR03885">
    <property type="entry name" value="flavin_revert"/>
    <property type="match status" value="1"/>
</dbReference>
<dbReference type="EMBL" id="BAABLW010000003">
    <property type="protein sequence ID" value="GAA4915228.1"/>
    <property type="molecule type" value="Genomic_DNA"/>
</dbReference>
<dbReference type="NCBIfam" id="TIGR03557">
    <property type="entry name" value="F420_G6P_family"/>
    <property type="match status" value="1"/>
</dbReference>
<reference evidence="4" key="1">
    <citation type="journal article" date="2019" name="Int. J. Syst. Evol. Microbiol.">
        <title>The Global Catalogue of Microorganisms (GCM) 10K type strain sequencing project: providing services to taxonomists for standard genome sequencing and annotation.</title>
        <authorList>
            <consortium name="The Broad Institute Genomics Platform"/>
            <consortium name="The Broad Institute Genome Sequencing Center for Infectious Disease"/>
            <person name="Wu L."/>
            <person name="Ma J."/>
        </authorList>
    </citation>
    <scope>NUCLEOTIDE SEQUENCE [LARGE SCALE GENOMIC DNA]</scope>
    <source>
        <strain evidence="4">JCM 19129</strain>
    </source>
</reference>
<dbReference type="PANTHER" id="PTHR43244">
    <property type="match status" value="1"/>
</dbReference>
<proteinExistence type="predicted"/>
<keyword evidence="4" id="KW-1185">Reference proteome</keyword>
<dbReference type="Gene3D" id="3.20.20.30">
    <property type="entry name" value="Luciferase-like domain"/>
    <property type="match status" value="1"/>
</dbReference>
<gene>
    <name evidence="3" type="ORF">GCM10025790_07840</name>
</gene>
<dbReference type="Pfam" id="PF00296">
    <property type="entry name" value="Bac_luciferase"/>
    <property type="match status" value="1"/>
</dbReference>
<dbReference type="Proteomes" id="UP001500368">
    <property type="component" value="Unassembled WGS sequence"/>
</dbReference>
<comment type="caution">
    <text evidence="3">The sequence shown here is derived from an EMBL/GenBank/DDBJ whole genome shotgun (WGS) entry which is preliminary data.</text>
</comment>
<evidence type="ECO:0000256" key="1">
    <source>
        <dbReference type="ARBA" id="ARBA00023002"/>
    </source>
</evidence>
<dbReference type="SUPFAM" id="SSF51679">
    <property type="entry name" value="Bacterial luciferase-like"/>
    <property type="match status" value="1"/>
</dbReference>
<dbReference type="PANTHER" id="PTHR43244:SF1">
    <property type="entry name" value="5,10-METHYLENETETRAHYDROMETHANOPTERIN REDUCTASE"/>
    <property type="match status" value="1"/>
</dbReference>
<dbReference type="InterPro" id="IPR019945">
    <property type="entry name" value="F420_G6P_DH-rel"/>
</dbReference>
<accession>A0ABP9FSK2</accession>
<dbReference type="InterPro" id="IPR050564">
    <property type="entry name" value="F420-G6PD/mer"/>
</dbReference>
<sequence length="322" mass="35434">MTTIGFHASQEQIAPSQLLRDVQRAEEAGFDAAMSSDHFFPWSERQGHSGFTFSWLGAALATTSFPIGSVCAPGQRYHPAVVAQATATLGEMFPGRYWVALGAGQAMNEHITGEKWLGQNDRRRRLEESAKIISQLHAGQWISGHKGFVEVDDAYLYDRPENPIPLYAACVTEESARRAARWAGGLITLNQAGDVQNDVLSAYRDAGGEGPAMLQIHLSWAPSQAAAEEIAYDQWRSNVFGPPLDQDLPTPAHFDAAADTVPRENVLEAVWTSHSAAQHTEWIQHAVQSGFDAVYLHHVGQHQQPFIETFGEHVLPELRQSS</sequence>
<evidence type="ECO:0000313" key="3">
    <source>
        <dbReference type="EMBL" id="GAA4915228.1"/>
    </source>
</evidence>
<dbReference type="InterPro" id="IPR011251">
    <property type="entry name" value="Luciferase-like_dom"/>
</dbReference>
<dbReference type="InterPro" id="IPR023907">
    <property type="entry name" value="Non-F420_Flavin_OxRdtase"/>
</dbReference>
<keyword evidence="1" id="KW-0560">Oxidoreductase</keyword>
<evidence type="ECO:0000313" key="4">
    <source>
        <dbReference type="Proteomes" id="UP001500368"/>
    </source>
</evidence>
<protein>
    <submittedName>
        <fullName evidence="3">TIGR03885 family FMN-dependent LLM class oxidoreductase</fullName>
    </submittedName>
</protein>
<organism evidence="3 4">
    <name type="scientific">Nesterenkonia rhizosphaerae</name>
    <dbReference type="NCBI Taxonomy" id="1348272"/>
    <lineage>
        <taxon>Bacteria</taxon>
        <taxon>Bacillati</taxon>
        <taxon>Actinomycetota</taxon>
        <taxon>Actinomycetes</taxon>
        <taxon>Micrococcales</taxon>
        <taxon>Micrococcaceae</taxon>
        <taxon>Nesterenkonia</taxon>
    </lineage>
</organism>
<evidence type="ECO:0000259" key="2">
    <source>
        <dbReference type="Pfam" id="PF00296"/>
    </source>
</evidence>
<dbReference type="CDD" id="cd01097">
    <property type="entry name" value="Tetrahydromethanopterin_reductase"/>
    <property type="match status" value="1"/>
</dbReference>
<dbReference type="InterPro" id="IPR036661">
    <property type="entry name" value="Luciferase-like_sf"/>
</dbReference>
<name>A0ABP9FSK2_9MICC</name>